<evidence type="ECO:0000256" key="2">
    <source>
        <dbReference type="ARBA" id="ARBA00022980"/>
    </source>
</evidence>
<dbReference type="PANTHER" id="PTHR10724:SF7">
    <property type="entry name" value="SMALL RIBOSOMAL SUBUNIT PROTEIN BS1C"/>
    <property type="match status" value="1"/>
</dbReference>
<dbReference type="InterPro" id="IPR050437">
    <property type="entry name" value="Ribos_protein_bS1-like"/>
</dbReference>
<feature type="domain" description="S1 motif" evidence="4">
    <location>
        <begin position="359"/>
        <end position="427"/>
    </location>
</feature>
<sequence length="463" mass="52783">MDIRVLKVGDIIEGKVVAVTDKTIFLDVQYFTEARIHIDNYDPELESFDGVIKVGDLVKGRIQKISLDEPALILMSRLPLIKIDNFEKIREAVESKEIVSAKVKKVVDKGLLLSYLDYEVFLPFTLLDYEYVEQKDKLKNKNLDVNIIEATKKGRFTRIVASRKEIFEKERKELYEKRLQERQSELDSIQTGDVLKGTVDKIEKHAANIRFDHVVGLLRISQVSHYRIEKIEDVLTLGDEIEVKVIKKEGNRLDLSIKALEDTPFEKFAKSHNIGDTVSGTVNQKLPFGIIVEVDRDVRGLLHKNEYSWNPNDNYDDFVKIGDQVTLKVIGIDKKNEKISLSKKALEDNPWKNVTVKRGEVVKAVVSKVSGNGLEVEVQGVNGFIPANEVEEEKLGQIEAYYSIGDEVEALVTEANNRNWSLKLSIKAVQTKKERETFEKYLEDDSEDVGQTIGDLFADELKK</sequence>
<name>A0A449BE10_HAPAX</name>
<gene>
    <name evidence="5" type="primary">rpsA</name>
    <name evidence="5" type="ORF">NCTC10138_01074</name>
</gene>
<accession>A0A449BE10</accession>
<reference evidence="5 6" key="1">
    <citation type="submission" date="2019-01" db="EMBL/GenBank/DDBJ databases">
        <authorList>
            <consortium name="Pathogen Informatics"/>
        </authorList>
    </citation>
    <scope>NUCLEOTIDE SEQUENCE [LARGE SCALE GENOMIC DNA]</scope>
    <source>
        <strain evidence="5 6">NCTC10138</strain>
    </source>
</reference>
<dbReference type="KEGG" id="aaxa:NCTC10138_01074"/>
<dbReference type="Gene3D" id="2.40.50.140">
    <property type="entry name" value="Nucleic acid-binding proteins"/>
    <property type="match status" value="4"/>
</dbReference>
<dbReference type="GO" id="GO:0003729">
    <property type="term" value="F:mRNA binding"/>
    <property type="evidence" value="ECO:0007669"/>
    <property type="project" value="TreeGrafter"/>
</dbReference>
<dbReference type="InterPro" id="IPR012340">
    <property type="entry name" value="NA-bd_OB-fold"/>
</dbReference>
<keyword evidence="2 5" id="KW-0689">Ribosomal protein</keyword>
<dbReference type="GO" id="GO:0005840">
    <property type="term" value="C:ribosome"/>
    <property type="evidence" value="ECO:0007669"/>
    <property type="project" value="UniProtKB-KW"/>
</dbReference>
<evidence type="ECO:0000313" key="5">
    <source>
        <dbReference type="EMBL" id="VEU80694.1"/>
    </source>
</evidence>
<keyword evidence="6" id="KW-1185">Reference proteome</keyword>
<dbReference type="PRINTS" id="PR00681">
    <property type="entry name" value="RIBOSOMALS1"/>
</dbReference>
<dbReference type="RefSeq" id="WP_026390021.1">
    <property type="nucleotide sequence ID" value="NZ_LR215048.1"/>
</dbReference>
<evidence type="ECO:0000256" key="3">
    <source>
        <dbReference type="ARBA" id="ARBA00023274"/>
    </source>
</evidence>
<dbReference type="GO" id="GO:1990904">
    <property type="term" value="C:ribonucleoprotein complex"/>
    <property type="evidence" value="ECO:0007669"/>
    <property type="project" value="UniProtKB-KW"/>
</dbReference>
<dbReference type="PANTHER" id="PTHR10724">
    <property type="entry name" value="30S RIBOSOMAL PROTEIN S1"/>
    <property type="match status" value="1"/>
</dbReference>
<protein>
    <submittedName>
        <fullName evidence="5">30S ribosomal protein S1</fullName>
    </submittedName>
</protein>
<feature type="domain" description="S1 motif" evidence="4">
    <location>
        <begin position="275"/>
        <end position="344"/>
    </location>
</feature>
<organism evidence="5 6">
    <name type="scientific">Haploplasma axanthum</name>
    <name type="common">Acholeplasma axanthum</name>
    <dbReference type="NCBI Taxonomy" id="29552"/>
    <lineage>
        <taxon>Bacteria</taxon>
        <taxon>Bacillati</taxon>
        <taxon>Mycoplasmatota</taxon>
        <taxon>Mollicutes</taxon>
        <taxon>Acholeplasmatales</taxon>
        <taxon>Acholeplasmataceae</taxon>
        <taxon>Haploplasma</taxon>
    </lineage>
</organism>
<dbReference type="Pfam" id="PF00575">
    <property type="entry name" value="S1"/>
    <property type="match status" value="4"/>
</dbReference>
<dbReference type="EMBL" id="LR215048">
    <property type="protein sequence ID" value="VEU80694.1"/>
    <property type="molecule type" value="Genomic_DNA"/>
</dbReference>
<feature type="domain" description="S1 motif" evidence="4">
    <location>
        <begin position="192"/>
        <end position="258"/>
    </location>
</feature>
<keyword evidence="3" id="KW-0687">Ribonucleoprotein</keyword>
<feature type="domain" description="S1 motif" evidence="4">
    <location>
        <begin position="9"/>
        <end position="77"/>
    </location>
</feature>
<proteinExistence type="inferred from homology"/>
<dbReference type="SMART" id="SM00316">
    <property type="entry name" value="S1"/>
    <property type="match status" value="5"/>
</dbReference>
<comment type="similarity">
    <text evidence="1">Belongs to the bacterial ribosomal protein bS1 family.</text>
</comment>
<dbReference type="GO" id="GO:0006412">
    <property type="term" value="P:translation"/>
    <property type="evidence" value="ECO:0007669"/>
    <property type="project" value="TreeGrafter"/>
</dbReference>
<evidence type="ECO:0000256" key="1">
    <source>
        <dbReference type="ARBA" id="ARBA00006767"/>
    </source>
</evidence>
<dbReference type="PROSITE" id="PS50126">
    <property type="entry name" value="S1"/>
    <property type="match status" value="4"/>
</dbReference>
<dbReference type="SUPFAM" id="SSF50249">
    <property type="entry name" value="Nucleic acid-binding proteins"/>
    <property type="match status" value="5"/>
</dbReference>
<dbReference type="GO" id="GO:0003735">
    <property type="term" value="F:structural constituent of ribosome"/>
    <property type="evidence" value="ECO:0007669"/>
    <property type="project" value="TreeGrafter"/>
</dbReference>
<dbReference type="Proteomes" id="UP000289841">
    <property type="component" value="Chromosome"/>
</dbReference>
<evidence type="ECO:0000313" key="6">
    <source>
        <dbReference type="Proteomes" id="UP000289841"/>
    </source>
</evidence>
<dbReference type="InterPro" id="IPR035104">
    <property type="entry name" value="Ribosomal_protein_S1-like"/>
</dbReference>
<dbReference type="AlphaFoldDB" id="A0A449BE10"/>
<dbReference type="STRING" id="1278311.GCA_000428705_00319"/>
<evidence type="ECO:0000259" key="4">
    <source>
        <dbReference type="PROSITE" id="PS50126"/>
    </source>
</evidence>
<dbReference type="InterPro" id="IPR003029">
    <property type="entry name" value="S1_domain"/>
</dbReference>